<dbReference type="SUPFAM" id="SSF56349">
    <property type="entry name" value="DNA breaking-rejoining enzymes"/>
    <property type="match status" value="1"/>
</dbReference>
<dbReference type="InterPro" id="IPR002104">
    <property type="entry name" value="Integrase_catalytic"/>
</dbReference>
<comment type="similarity">
    <text evidence="3">Belongs to the 'phage' integrase family.</text>
</comment>
<dbReference type="PANTHER" id="PTHR30349:SF77">
    <property type="entry name" value="TYROSINE RECOMBINASE XERC"/>
    <property type="match status" value="1"/>
</dbReference>
<dbReference type="AlphaFoldDB" id="A0A1H9VGP1"/>
<comment type="subcellular location">
    <subcellularLocation>
        <location evidence="2">Cytoplasm</location>
    </subcellularLocation>
</comment>
<dbReference type="InterPro" id="IPR011010">
    <property type="entry name" value="DNA_brk_join_enz"/>
</dbReference>
<dbReference type="InterPro" id="IPR010998">
    <property type="entry name" value="Integrase_recombinase_N"/>
</dbReference>
<gene>
    <name evidence="14" type="ORF">SAMN04487884_12320</name>
</gene>
<keyword evidence="9" id="KW-0233">DNA recombination</keyword>
<dbReference type="OrthoDB" id="283809at2"/>
<evidence type="ECO:0000256" key="3">
    <source>
        <dbReference type="ARBA" id="ARBA00008857"/>
    </source>
</evidence>
<evidence type="ECO:0000256" key="6">
    <source>
        <dbReference type="ARBA" id="ARBA00022829"/>
    </source>
</evidence>
<dbReference type="InterPro" id="IPR050090">
    <property type="entry name" value="Tyrosine_recombinase_XerCD"/>
</dbReference>
<dbReference type="Proteomes" id="UP000182584">
    <property type="component" value="Unassembled WGS sequence"/>
</dbReference>
<dbReference type="GO" id="GO:0051301">
    <property type="term" value="P:cell division"/>
    <property type="evidence" value="ECO:0007669"/>
    <property type="project" value="UniProtKB-KW"/>
</dbReference>
<evidence type="ECO:0000256" key="1">
    <source>
        <dbReference type="ARBA" id="ARBA00003283"/>
    </source>
</evidence>
<reference evidence="14 15" key="1">
    <citation type="submission" date="2016-10" db="EMBL/GenBank/DDBJ databases">
        <authorList>
            <person name="de Groot N.N."/>
        </authorList>
    </citation>
    <scope>NUCLEOTIDE SEQUENCE [LARGE SCALE GENOMIC DNA]</scope>
    <source>
        <strain evidence="14 15">AR40</strain>
    </source>
</reference>
<organism evidence="14 15">
    <name type="scientific">Butyrivibrio fibrisolvens</name>
    <dbReference type="NCBI Taxonomy" id="831"/>
    <lineage>
        <taxon>Bacteria</taxon>
        <taxon>Bacillati</taxon>
        <taxon>Bacillota</taxon>
        <taxon>Clostridia</taxon>
        <taxon>Lachnospirales</taxon>
        <taxon>Lachnospiraceae</taxon>
        <taxon>Butyrivibrio</taxon>
    </lineage>
</organism>
<feature type="domain" description="Tyr recombinase" evidence="12">
    <location>
        <begin position="135"/>
        <end position="346"/>
    </location>
</feature>
<dbReference type="PANTHER" id="PTHR30349">
    <property type="entry name" value="PHAGE INTEGRASE-RELATED"/>
    <property type="match status" value="1"/>
</dbReference>
<dbReference type="InterPro" id="IPR004107">
    <property type="entry name" value="Integrase_SAM-like_N"/>
</dbReference>
<comment type="function">
    <text evidence="1">Site-specific tyrosine recombinase, which acts by catalyzing the cutting and rejoining of the recombining DNA molecules.</text>
</comment>
<evidence type="ECO:0000256" key="4">
    <source>
        <dbReference type="ARBA" id="ARBA00022490"/>
    </source>
</evidence>
<dbReference type="Pfam" id="PF00589">
    <property type="entry name" value="Phage_integrase"/>
    <property type="match status" value="1"/>
</dbReference>
<sequence length="354" mass="41141">MEKKKTDKNIDKFNEITQTLPEFTDNFFYSGMTNKSILTALAYALDLQYFFQFAINNYAYFPEKNLKEITLDDISKITPVDIDTFTRWMRENQKLSDRTRARRRSSVSALYEYLVNTERKLSYNPVVKSTKIEIDEPEYVTYLNFQQQDILLDCITNGTHLTKKQLETHNAVKTRDRAIVFLFLDSGLRVSELASLNIGDVVFEENIMDSSENQNYVYTLRKGKKQHSKKPSKVFFSEESKEYITEYLEERAGKGEKLKDSSPLFITGEGNRLSVRGIQDMVKKYVKAALGRSDISVHKLRSSFAMEFYKSEKNLLVLQERMGHKSMAATNIYAKASDKEEAVIASQNWRQTRH</sequence>
<dbReference type="PROSITE" id="PS51898">
    <property type="entry name" value="TYR_RECOMBINASE"/>
    <property type="match status" value="1"/>
</dbReference>
<dbReference type="EMBL" id="FOGJ01000023">
    <property type="protein sequence ID" value="SES20728.1"/>
    <property type="molecule type" value="Genomic_DNA"/>
</dbReference>
<dbReference type="GO" id="GO:0006310">
    <property type="term" value="P:DNA recombination"/>
    <property type="evidence" value="ECO:0007669"/>
    <property type="project" value="UniProtKB-KW"/>
</dbReference>
<dbReference type="GO" id="GO:0007059">
    <property type="term" value="P:chromosome segregation"/>
    <property type="evidence" value="ECO:0007669"/>
    <property type="project" value="UniProtKB-KW"/>
</dbReference>
<keyword evidence="5" id="KW-0132">Cell division</keyword>
<keyword evidence="4" id="KW-0963">Cytoplasm</keyword>
<feature type="domain" description="Core-binding (CB)" evidence="13">
    <location>
        <begin position="18"/>
        <end position="115"/>
    </location>
</feature>
<proteinExistence type="inferred from homology"/>
<keyword evidence="6" id="KW-0159">Chromosome partition</keyword>
<keyword evidence="7" id="KW-0229">DNA integration</keyword>
<evidence type="ECO:0000259" key="13">
    <source>
        <dbReference type="PROSITE" id="PS51900"/>
    </source>
</evidence>
<keyword evidence="10" id="KW-0131">Cell cycle</keyword>
<dbReference type="RefSeq" id="WP_074757650.1">
    <property type="nucleotide sequence ID" value="NZ_FOGJ01000023.1"/>
</dbReference>
<dbReference type="GO" id="GO:0015074">
    <property type="term" value="P:DNA integration"/>
    <property type="evidence" value="ECO:0007669"/>
    <property type="project" value="UniProtKB-KW"/>
</dbReference>
<evidence type="ECO:0000313" key="15">
    <source>
        <dbReference type="Proteomes" id="UP000182584"/>
    </source>
</evidence>
<evidence type="ECO:0000259" key="12">
    <source>
        <dbReference type="PROSITE" id="PS51898"/>
    </source>
</evidence>
<evidence type="ECO:0000256" key="11">
    <source>
        <dbReference type="PROSITE-ProRule" id="PRU01248"/>
    </source>
</evidence>
<protein>
    <submittedName>
        <fullName evidence="14">Integrase/recombinase XerC</fullName>
    </submittedName>
</protein>
<evidence type="ECO:0000256" key="5">
    <source>
        <dbReference type="ARBA" id="ARBA00022618"/>
    </source>
</evidence>
<dbReference type="GO" id="GO:0003677">
    <property type="term" value="F:DNA binding"/>
    <property type="evidence" value="ECO:0007669"/>
    <property type="project" value="UniProtKB-UniRule"/>
</dbReference>
<dbReference type="InterPro" id="IPR013762">
    <property type="entry name" value="Integrase-like_cat_sf"/>
</dbReference>
<evidence type="ECO:0000256" key="8">
    <source>
        <dbReference type="ARBA" id="ARBA00023125"/>
    </source>
</evidence>
<dbReference type="PROSITE" id="PS51900">
    <property type="entry name" value="CB"/>
    <property type="match status" value="1"/>
</dbReference>
<evidence type="ECO:0000256" key="9">
    <source>
        <dbReference type="ARBA" id="ARBA00023172"/>
    </source>
</evidence>
<evidence type="ECO:0000256" key="2">
    <source>
        <dbReference type="ARBA" id="ARBA00004496"/>
    </source>
</evidence>
<name>A0A1H9VGP1_BUTFI</name>
<keyword evidence="8 11" id="KW-0238">DNA-binding</keyword>
<evidence type="ECO:0000256" key="7">
    <source>
        <dbReference type="ARBA" id="ARBA00022908"/>
    </source>
</evidence>
<accession>A0A1H9VGP1</accession>
<evidence type="ECO:0000256" key="10">
    <source>
        <dbReference type="ARBA" id="ARBA00023306"/>
    </source>
</evidence>
<dbReference type="GO" id="GO:0005737">
    <property type="term" value="C:cytoplasm"/>
    <property type="evidence" value="ECO:0007669"/>
    <property type="project" value="UniProtKB-SubCell"/>
</dbReference>
<dbReference type="Gene3D" id="1.10.150.130">
    <property type="match status" value="1"/>
</dbReference>
<dbReference type="InterPro" id="IPR044068">
    <property type="entry name" value="CB"/>
</dbReference>
<evidence type="ECO:0000313" key="14">
    <source>
        <dbReference type="EMBL" id="SES20728.1"/>
    </source>
</evidence>
<dbReference type="Pfam" id="PF02899">
    <property type="entry name" value="Phage_int_SAM_1"/>
    <property type="match status" value="1"/>
</dbReference>
<dbReference type="Gene3D" id="1.10.443.10">
    <property type="entry name" value="Intergrase catalytic core"/>
    <property type="match status" value="1"/>
</dbReference>